<evidence type="ECO:0000313" key="3">
    <source>
        <dbReference type="EMBL" id="KAK2174216.1"/>
    </source>
</evidence>
<name>A0AAD9KMW4_RIDPI</name>
<dbReference type="CDD" id="cd17683">
    <property type="entry name" value="RUN_RUNDC1"/>
    <property type="match status" value="1"/>
</dbReference>
<proteinExistence type="predicted"/>
<dbReference type="SUPFAM" id="SSF140741">
    <property type="entry name" value="RUN domain-like"/>
    <property type="match status" value="1"/>
</dbReference>
<dbReference type="Proteomes" id="UP001209878">
    <property type="component" value="Unassembled WGS sequence"/>
</dbReference>
<dbReference type="Pfam" id="PF26030">
    <property type="entry name" value="RUNDC1"/>
    <property type="match status" value="1"/>
</dbReference>
<feature type="domain" description="RUN" evidence="2">
    <location>
        <begin position="391"/>
        <end position="570"/>
    </location>
</feature>
<evidence type="ECO:0000259" key="2">
    <source>
        <dbReference type="PROSITE" id="PS50826"/>
    </source>
</evidence>
<dbReference type="PANTHER" id="PTHR15591">
    <property type="entry name" value="RUN AND SH3 DOMAIN CONTAINING"/>
    <property type="match status" value="1"/>
</dbReference>
<feature type="region of interest" description="Disordered" evidence="1">
    <location>
        <begin position="284"/>
        <end position="303"/>
    </location>
</feature>
<feature type="region of interest" description="Disordered" evidence="1">
    <location>
        <begin position="1"/>
        <end position="39"/>
    </location>
</feature>
<keyword evidence="4" id="KW-1185">Reference proteome</keyword>
<dbReference type="EMBL" id="JAODUO010000817">
    <property type="protein sequence ID" value="KAK2174216.1"/>
    <property type="molecule type" value="Genomic_DNA"/>
</dbReference>
<dbReference type="SMART" id="SM00593">
    <property type="entry name" value="RUN"/>
    <property type="match status" value="1"/>
</dbReference>
<dbReference type="PANTHER" id="PTHR15591:SF19">
    <property type="entry name" value="RUN DOMAIN-CONTAINING PROTEIN 1 ISOFORM X1"/>
    <property type="match status" value="1"/>
</dbReference>
<gene>
    <name evidence="3" type="ORF">NP493_817g01013</name>
</gene>
<sequence length="581" mass="65802">MMEETSGLSDGGSYDSLDEDGSEERPAERWAPLGAANVSPPASAFEASIHAEEMERLQSMEEEQEHLNNSLFALTTHFAQVQFRLKQIVSAPADVKEDLLKELEEFAFKGIPDMRECSLPSADPHSDDEDNQNDKDHDLRLNEQREKQYKLINQLKSQLEDLETYAYEMGEAELPSSKVMEKQNVIINELKDKLDLNLEHFDHLGSEELRQVVDHAINRIVNPARVKEKLVDQLKTQITDLERFIEYLQGEADTPGPFGKKCACPVHGGRPEDKADCHLHARHAGDGSIKSSDTVPPSKTTRDSSFSILKQALTMLQIFTISQMGCGSREFHKNILKRTSKGNHWGDLRARLELAVERVSQLVKEQEQGQTQDSDYTSDSEDAPIVQCNRELTTAVRKELAVALRDLLQHGLMEVGQSSSLVPFGCLPNRSKKPMKMMHAWDLVLKFYEMKHGKEYNDTPARKLSQSFSLDIVGGKAVTVKQTLLSAIEDILSTHTPLKRSEDSQFKAFVCNALNQKKLVPWLRLILRTATLIEFYYQPWSYVIKTGFDDTLITLDSLSRQDFNLPVDLAIRPFQNIKDAF</sequence>
<evidence type="ECO:0000256" key="1">
    <source>
        <dbReference type="SAM" id="MobiDB-lite"/>
    </source>
</evidence>
<evidence type="ECO:0000313" key="4">
    <source>
        <dbReference type="Proteomes" id="UP001209878"/>
    </source>
</evidence>
<organism evidence="3 4">
    <name type="scientific">Ridgeia piscesae</name>
    <name type="common">Tubeworm</name>
    <dbReference type="NCBI Taxonomy" id="27915"/>
    <lineage>
        <taxon>Eukaryota</taxon>
        <taxon>Metazoa</taxon>
        <taxon>Spiralia</taxon>
        <taxon>Lophotrochozoa</taxon>
        <taxon>Annelida</taxon>
        <taxon>Polychaeta</taxon>
        <taxon>Sedentaria</taxon>
        <taxon>Canalipalpata</taxon>
        <taxon>Sabellida</taxon>
        <taxon>Siboglinidae</taxon>
        <taxon>Ridgeia</taxon>
    </lineage>
</organism>
<comment type="caution">
    <text evidence="3">The sequence shown here is derived from an EMBL/GenBank/DDBJ whole genome shotgun (WGS) entry which is preliminary data.</text>
</comment>
<reference evidence="3" key="1">
    <citation type="journal article" date="2023" name="Mol. Biol. Evol.">
        <title>Third-Generation Sequencing Reveals the Adaptive Role of the Epigenome in Three Deep-Sea Polychaetes.</title>
        <authorList>
            <person name="Perez M."/>
            <person name="Aroh O."/>
            <person name="Sun Y."/>
            <person name="Lan Y."/>
            <person name="Juniper S.K."/>
            <person name="Young C.R."/>
            <person name="Angers B."/>
            <person name="Qian P.Y."/>
        </authorList>
    </citation>
    <scope>NUCLEOTIDE SEQUENCE</scope>
    <source>
        <strain evidence="3">R07B-5</strain>
    </source>
</reference>
<feature type="region of interest" description="Disordered" evidence="1">
    <location>
        <begin position="363"/>
        <end position="382"/>
    </location>
</feature>
<dbReference type="PROSITE" id="PS50826">
    <property type="entry name" value="RUN"/>
    <property type="match status" value="1"/>
</dbReference>
<dbReference type="AlphaFoldDB" id="A0AAD9KMW4"/>
<dbReference type="Pfam" id="PF02759">
    <property type="entry name" value="RUN"/>
    <property type="match status" value="1"/>
</dbReference>
<dbReference type="InterPro" id="IPR037213">
    <property type="entry name" value="Run_dom_sf"/>
</dbReference>
<feature type="compositionally biased region" description="Polar residues" evidence="1">
    <location>
        <begin position="289"/>
        <end position="303"/>
    </location>
</feature>
<dbReference type="Gene3D" id="1.20.58.900">
    <property type="match status" value="1"/>
</dbReference>
<accession>A0AAD9KMW4</accession>
<dbReference type="InterPro" id="IPR047343">
    <property type="entry name" value="RUSC1_2"/>
</dbReference>
<protein>
    <recommendedName>
        <fullName evidence="2">RUN domain-containing protein</fullName>
    </recommendedName>
</protein>
<dbReference type="InterPro" id="IPR004012">
    <property type="entry name" value="Run_dom"/>
</dbReference>
<feature type="compositionally biased region" description="Low complexity" evidence="1">
    <location>
        <begin position="1"/>
        <end position="15"/>
    </location>
</feature>
<dbReference type="InterPro" id="IPR058732">
    <property type="entry name" value="RUNDC1_M"/>
</dbReference>
<feature type="region of interest" description="Disordered" evidence="1">
    <location>
        <begin position="114"/>
        <end position="136"/>
    </location>
</feature>